<keyword evidence="1" id="KW-0802">TPR repeat</keyword>
<dbReference type="Proteomes" id="UP000225706">
    <property type="component" value="Unassembled WGS sequence"/>
</dbReference>
<evidence type="ECO:0000256" key="1">
    <source>
        <dbReference type="PROSITE-ProRule" id="PRU00339"/>
    </source>
</evidence>
<dbReference type="Pfam" id="PF12770">
    <property type="entry name" value="CHAT"/>
    <property type="match status" value="1"/>
</dbReference>
<dbReference type="InterPro" id="IPR019734">
    <property type="entry name" value="TPR_rpt"/>
</dbReference>
<dbReference type="Pfam" id="PF13424">
    <property type="entry name" value="TPR_12"/>
    <property type="match status" value="3"/>
</dbReference>
<dbReference type="SMART" id="SM00028">
    <property type="entry name" value="TPR"/>
    <property type="match status" value="8"/>
</dbReference>
<proteinExistence type="predicted"/>
<dbReference type="Gene3D" id="1.25.40.10">
    <property type="entry name" value="Tetratricopeptide repeat domain"/>
    <property type="match status" value="2"/>
</dbReference>
<dbReference type="PANTHER" id="PTHR10098:SF108">
    <property type="entry name" value="TETRATRICOPEPTIDE REPEAT PROTEIN 28"/>
    <property type="match status" value="1"/>
</dbReference>
<accession>A0A2B4SVK9</accession>
<feature type="repeat" description="TPR" evidence="1">
    <location>
        <begin position="115"/>
        <end position="148"/>
    </location>
</feature>
<evidence type="ECO:0000259" key="2">
    <source>
        <dbReference type="Pfam" id="PF12770"/>
    </source>
</evidence>
<reference evidence="4" key="1">
    <citation type="journal article" date="2017" name="bioRxiv">
        <title>Comparative analysis of the genomes of Stylophora pistillata and Acropora digitifera provides evidence for extensive differences between species of corals.</title>
        <authorList>
            <person name="Voolstra C.R."/>
            <person name="Li Y."/>
            <person name="Liew Y.J."/>
            <person name="Baumgarten S."/>
            <person name="Zoccola D."/>
            <person name="Flot J.-F."/>
            <person name="Tambutte S."/>
            <person name="Allemand D."/>
            <person name="Aranda M."/>
        </authorList>
    </citation>
    <scope>NUCLEOTIDE SEQUENCE [LARGE SCALE GENOMIC DNA]</scope>
</reference>
<feature type="repeat" description="TPR" evidence="1">
    <location>
        <begin position="155"/>
        <end position="188"/>
    </location>
</feature>
<keyword evidence="4" id="KW-1185">Reference proteome</keyword>
<dbReference type="InterPro" id="IPR011990">
    <property type="entry name" value="TPR-like_helical_dom_sf"/>
</dbReference>
<organism evidence="3 4">
    <name type="scientific">Stylophora pistillata</name>
    <name type="common">Smooth cauliflower coral</name>
    <dbReference type="NCBI Taxonomy" id="50429"/>
    <lineage>
        <taxon>Eukaryota</taxon>
        <taxon>Metazoa</taxon>
        <taxon>Cnidaria</taxon>
        <taxon>Anthozoa</taxon>
        <taxon>Hexacorallia</taxon>
        <taxon>Scleractinia</taxon>
        <taxon>Astrocoeniina</taxon>
        <taxon>Pocilloporidae</taxon>
        <taxon>Stylophora</taxon>
    </lineage>
</organism>
<gene>
    <name evidence="3" type="primary">TTC28</name>
    <name evidence="3" type="ORF">AWC38_SpisGene2000</name>
</gene>
<dbReference type="SUPFAM" id="SSF48452">
    <property type="entry name" value="TPR-like"/>
    <property type="match status" value="3"/>
</dbReference>
<feature type="repeat" description="TPR" evidence="1">
    <location>
        <begin position="195"/>
        <end position="228"/>
    </location>
</feature>
<comment type="caution">
    <text evidence="3">The sequence shown here is derived from an EMBL/GenBank/DDBJ whole genome shotgun (WGS) entry which is preliminary data.</text>
</comment>
<evidence type="ECO:0000313" key="3">
    <source>
        <dbReference type="EMBL" id="PFX33123.1"/>
    </source>
</evidence>
<feature type="domain" description="CHAT" evidence="2">
    <location>
        <begin position="543"/>
        <end position="815"/>
    </location>
</feature>
<evidence type="ECO:0000313" key="4">
    <source>
        <dbReference type="Proteomes" id="UP000225706"/>
    </source>
</evidence>
<dbReference type="PROSITE" id="PS50005">
    <property type="entry name" value="TPR"/>
    <property type="match status" value="4"/>
</dbReference>
<dbReference type="PANTHER" id="PTHR10098">
    <property type="entry name" value="RAPSYN-RELATED"/>
    <property type="match status" value="1"/>
</dbReference>
<name>A0A2B4SVK9_STYPI</name>
<dbReference type="AlphaFoldDB" id="A0A2B4SVK9"/>
<protein>
    <submittedName>
        <fullName evidence="3">Tetratricopeptide repeat protein 28</fullName>
    </submittedName>
</protein>
<feature type="repeat" description="TPR" evidence="1">
    <location>
        <begin position="318"/>
        <end position="351"/>
    </location>
</feature>
<dbReference type="OrthoDB" id="5961805at2759"/>
<sequence>MTEAYDAMNDHAGKVQCFKKLHLLCNDCDDSSEKAWQNLILAKTLSTQNRFLEASLFYELAIDIVEKNGDAKGEAICRRTLAVLLYTLGEYRTGKEHQEKALALTMKIGDKEGEASSYGNLGAFFHLLGNYEKAREYQEKALAIGIEIGDKQGVAASYGNLGTLFRLLGNYEKAREYQEKALAIRIEIGDKQGEAASYGNLGTLFRLLGNYEEAREYQEKALAIRIEIGDKQGEAASYGNLGTLFQSLGNYEKAREADDYLEKARAIRIEIGDKPGEAADYGFLGDISCQSGLYDKAQECYKESLVIHTEIGERKGEALSYADLAACSYSLSKYDVAEDYYQKALSLSKDIGLNLEVFQILCNLTVLKLSQCNPEEAFLYLYQSIEKFDTLRGFLKDTDRFKTSLLERHGTFPFKLLSNLLCATGKPQDALYVEELMRARGLADLMAARYSAEIQISGNPHSWCGIQKIIKETECTCLYTSVAKGDVRFWIKKATGVVRFSRKKVSLHTDVVPELVPDLDEFLRKSFGDPAKDITEKNLLFFYNIIIAPVAHLLKQPEIIIVPDSCMYQVPFAALTDQEGKRLSSTFRIRIVPSLTTLKLIQDSPPDYHSQTGALIVGDPKVGVVMYKDRRKEIRPLPYARKEAEMIGKLLGVTPLIGDRAKKQTVLQAINSAGLIHFAAHGFVERGEIVLSPEYATNHVPPREESYLLTMEDISKTQLHAKLVVLSCCHSARGQVKTEGVIGIARAFLGSGARSVLAARWALEDEATEQFMTRFYEHLFHGQSASESLHEARMWMRNNGFDEVTQWATFVLIGDNVTFDFGKWPGSSTP</sequence>
<dbReference type="EMBL" id="LSMT01000015">
    <property type="protein sequence ID" value="PFX33123.1"/>
    <property type="molecule type" value="Genomic_DNA"/>
</dbReference>
<dbReference type="InterPro" id="IPR024983">
    <property type="entry name" value="CHAT_dom"/>
</dbReference>